<proteinExistence type="inferred from homology"/>
<organism evidence="3">
    <name type="scientific">uncultured Thermomicrobiales bacterium</name>
    <dbReference type="NCBI Taxonomy" id="1645740"/>
    <lineage>
        <taxon>Bacteria</taxon>
        <taxon>Pseudomonadati</taxon>
        <taxon>Thermomicrobiota</taxon>
        <taxon>Thermomicrobia</taxon>
        <taxon>Thermomicrobiales</taxon>
        <taxon>environmental samples</taxon>
    </lineage>
</organism>
<dbReference type="InterPro" id="IPR002347">
    <property type="entry name" value="SDR_fam"/>
</dbReference>
<dbReference type="PANTHER" id="PTHR43639">
    <property type="entry name" value="OXIDOREDUCTASE, SHORT-CHAIN DEHYDROGENASE/REDUCTASE FAMILY (AFU_ORTHOLOGUE AFUA_5G02870)"/>
    <property type="match status" value="1"/>
</dbReference>
<dbReference type="FunFam" id="3.40.50.720:FF:000084">
    <property type="entry name" value="Short-chain dehydrogenase reductase"/>
    <property type="match status" value="1"/>
</dbReference>
<evidence type="ECO:0000256" key="2">
    <source>
        <dbReference type="ARBA" id="ARBA00023002"/>
    </source>
</evidence>
<dbReference type="AlphaFoldDB" id="A0A6J4TGM8"/>
<dbReference type="PRINTS" id="PR00081">
    <property type="entry name" value="GDHRDH"/>
</dbReference>
<dbReference type="Pfam" id="PF13561">
    <property type="entry name" value="adh_short_C2"/>
    <property type="match status" value="1"/>
</dbReference>
<dbReference type="NCBIfam" id="NF005559">
    <property type="entry name" value="PRK07231.1"/>
    <property type="match status" value="1"/>
</dbReference>
<sequence>MKLAGKMALVTGADSGIGRAIASTFAREGADVVVHYHEDERGADQTANMVRHHGRRSEVVQADLGDPEQADPLFAKAEAALGQIDILVNCAGKGISADTSLDLALSDFVNVINVDLIGPFRLAQLAGKGMAARGHGAIINVTSVHEEIPSPGNAAYDAAKGGLRMVSRTLAAELAEKRVRVNNIAPGLIATPMTAETLNDPEQSEQSLQQIPMKRAGDPQEVANVALFLASDDASYVTGSTYFVDGGLMQHIGGA</sequence>
<dbReference type="EMBL" id="CADCWE010000018">
    <property type="protein sequence ID" value="CAA9522884.1"/>
    <property type="molecule type" value="Genomic_DNA"/>
</dbReference>
<gene>
    <name evidence="3" type="ORF">AVDCRST_MAG73-279</name>
</gene>
<accession>A0A6J4TGM8</accession>
<evidence type="ECO:0000313" key="3">
    <source>
        <dbReference type="EMBL" id="CAA9522884.1"/>
    </source>
</evidence>
<protein>
    <submittedName>
        <fullName evidence="3">3-oxoacyl-[acyl-carrier protein] reductase</fullName>
        <ecNumber evidence="3">1.1.1.100</ecNumber>
    </submittedName>
</protein>
<evidence type="ECO:0000256" key="1">
    <source>
        <dbReference type="ARBA" id="ARBA00006484"/>
    </source>
</evidence>
<dbReference type="PRINTS" id="PR00080">
    <property type="entry name" value="SDRFAMILY"/>
</dbReference>
<dbReference type="PANTHER" id="PTHR43639:SF1">
    <property type="entry name" value="SHORT-CHAIN DEHYDROGENASE_REDUCTASE FAMILY PROTEIN"/>
    <property type="match status" value="1"/>
</dbReference>
<dbReference type="SUPFAM" id="SSF51735">
    <property type="entry name" value="NAD(P)-binding Rossmann-fold domains"/>
    <property type="match status" value="1"/>
</dbReference>
<dbReference type="NCBIfam" id="NF009384">
    <property type="entry name" value="PRK12743.1"/>
    <property type="match status" value="1"/>
</dbReference>
<reference evidence="3" key="1">
    <citation type="submission" date="2020-02" db="EMBL/GenBank/DDBJ databases">
        <authorList>
            <person name="Meier V. D."/>
        </authorList>
    </citation>
    <scope>NUCLEOTIDE SEQUENCE</scope>
    <source>
        <strain evidence="3">AVDCRST_MAG73</strain>
    </source>
</reference>
<keyword evidence="2 3" id="KW-0560">Oxidoreductase</keyword>
<comment type="similarity">
    <text evidence="1">Belongs to the short-chain dehydrogenases/reductases (SDR) family.</text>
</comment>
<dbReference type="Gene3D" id="3.40.50.720">
    <property type="entry name" value="NAD(P)-binding Rossmann-like Domain"/>
    <property type="match status" value="1"/>
</dbReference>
<dbReference type="GO" id="GO:0004316">
    <property type="term" value="F:3-oxoacyl-[acyl-carrier-protein] reductase (NADPH) activity"/>
    <property type="evidence" value="ECO:0007669"/>
    <property type="project" value="UniProtKB-EC"/>
</dbReference>
<name>A0A6J4TGM8_9BACT</name>
<dbReference type="InterPro" id="IPR036291">
    <property type="entry name" value="NAD(P)-bd_dom_sf"/>
</dbReference>
<dbReference type="EC" id="1.1.1.100" evidence="3"/>